<reference evidence="1 2" key="1">
    <citation type="submission" date="2020-07" db="EMBL/GenBank/DDBJ databases">
        <title>Sequencing the genomes of 1000 actinobacteria strains.</title>
        <authorList>
            <person name="Klenk H.-P."/>
        </authorList>
    </citation>
    <scope>NUCLEOTIDE SEQUENCE [LARGE SCALE GENOMIC DNA]</scope>
    <source>
        <strain evidence="1 2">DSM 22083</strain>
    </source>
</reference>
<evidence type="ECO:0000313" key="2">
    <source>
        <dbReference type="Proteomes" id="UP000569914"/>
    </source>
</evidence>
<proteinExistence type="predicted"/>
<dbReference type="RefSeq" id="WP_179754044.1">
    <property type="nucleotide sequence ID" value="NZ_JACCBU010000001.1"/>
</dbReference>
<comment type="caution">
    <text evidence="1">The sequence shown here is derived from an EMBL/GenBank/DDBJ whole genome shotgun (WGS) entry which is preliminary data.</text>
</comment>
<accession>A0A7Y9LDL1</accession>
<sequence length="163" mass="16917">MKNTTAGSRLGRFAVAAGRGAVAGLAGTGVMLVTERVEQAITRRPGSDQAGRKLLKLLGREPRDGQVPAAWNYLARFGTGALLGAGQGIWVVAGLRGPVAAAAHTVLRLGADRALGTADDDRTPRGDQPVLEKAVGLAHRTVVASVTGLLLDRALRPLQVRQS</sequence>
<organism evidence="1 2">
    <name type="scientific">Microlunatus parietis</name>
    <dbReference type="NCBI Taxonomy" id="682979"/>
    <lineage>
        <taxon>Bacteria</taxon>
        <taxon>Bacillati</taxon>
        <taxon>Actinomycetota</taxon>
        <taxon>Actinomycetes</taxon>
        <taxon>Propionibacteriales</taxon>
        <taxon>Propionibacteriaceae</taxon>
        <taxon>Microlunatus</taxon>
    </lineage>
</organism>
<evidence type="ECO:0000313" key="1">
    <source>
        <dbReference type="EMBL" id="NYE72915.1"/>
    </source>
</evidence>
<name>A0A7Y9LDL1_9ACTN</name>
<dbReference type="Proteomes" id="UP000569914">
    <property type="component" value="Unassembled WGS sequence"/>
</dbReference>
<dbReference type="AlphaFoldDB" id="A0A7Y9LDL1"/>
<keyword evidence="2" id="KW-1185">Reference proteome</keyword>
<protein>
    <submittedName>
        <fullName evidence="1">Uncharacterized protein</fullName>
    </submittedName>
</protein>
<dbReference type="EMBL" id="JACCBU010000001">
    <property type="protein sequence ID" value="NYE72915.1"/>
    <property type="molecule type" value="Genomic_DNA"/>
</dbReference>
<gene>
    <name evidence="1" type="ORF">BKA15_004244</name>
</gene>